<name>A0A387AVL2_9LACO</name>
<evidence type="ECO:0008006" key="3">
    <source>
        <dbReference type="Google" id="ProtNLM"/>
    </source>
</evidence>
<dbReference type="EMBL" id="CP032626">
    <property type="protein sequence ID" value="AYF92716.1"/>
    <property type="molecule type" value="Genomic_DNA"/>
</dbReference>
<protein>
    <recommendedName>
        <fullName evidence="3">Phage protein</fullName>
    </recommendedName>
</protein>
<organism evidence="1 2">
    <name type="scientific">Apilactobacillus bombintestini</name>
    <dbReference type="NCBI Taxonomy" id="2419772"/>
    <lineage>
        <taxon>Bacteria</taxon>
        <taxon>Bacillati</taxon>
        <taxon>Bacillota</taxon>
        <taxon>Bacilli</taxon>
        <taxon>Lactobacillales</taxon>
        <taxon>Lactobacillaceae</taxon>
        <taxon>Apilactobacillus</taxon>
    </lineage>
</organism>
<dbReference type="AlphaFoldDB" id="A0A387AVL2"/>
<reference evidence="1 2" key="1">
    <citation type="submission" date="2018-09" db="EMBL/GenBank/DDBJ databases">
        <title>Genome sequencing of strain BHWM-4.</title>
        <authorList>
            <person name="Heo J."/>
            <person name="Kim S.-J."/>
            <person name="Kwon S.-W."/>
        </authorList>
    </citation>
    <scope>NUCLEOTIDE SEQUENCE [LARGE SCALE GENOMIC DNA]</scope>
    <source>
        <strain evidence="1 2">BHWM-4</strain>
    </source>
</reference>
<gene>
    <name evidence="1" type="ORF">D7I45_04100</name>
</gene>
<evidence type="ECO:0000313" key="1">
    <source>
        <dbReference type="EMBL" id="AYF92716.1"/>
    </source>
</evidence>
<proteinExistence type="predicted"/>
<dbReference type="KEGG" id="abom:D7I45_04100"/>
<evidence type="ECO:0000313" key="2">
    <source>
        <dbReference type="Proteomes" id="UP000272003"/>
    </source>
</evidence>
<dbReference type="OrthoDB" id="2296303at2"/>
<keyword evidence="2" id="KW-1185">Reference proteome</keyword>
<sequence length="113" mass="13263">MTQMKKEKMLDLIIFIYNEYQRNDLRFAKSLISHSYDETVTELQKAYENSRKAFKQRIIEPIKIPADSVAIDYSAAFEKMTAKKVTSIELKKYARHAVISKEMLNQLDEPLTK</sequence>
<accession>A0A387AVL2</accession>
<dbReference type="Proteomes" id="UP000272003">
    <property type="component" value="Chromosome"/>
</dbReference>